<evidence type="ECO:0000313" key="6">
    <source>
        <dbReference type="Proteomes" id="UP000501237"/>
    </source>
</evidence>
<dbReference type="Pfam" id="PF01613">
    <property type="entry name" value="Flavin_Reduct"/>
    <property type="match status" value="1"/>
</dbReference>
<dbReference type="PANTHER" id="PTHR43567:SF1">
    <property type="entry name" value="FLAVOREDOXIN"/>
    <property type="match status" value="1"/>
</dbReference>
<protein>
    <submittedName>
        <fullName evidence="5">Flavin reductase</fullName>
    </submittedName>
</protein>
<organism evidence="5 6">
    <name type="scientific">Metapseudomonas otitidis</name>
    <dbReference type="NCBI Taxonomy" id="319939"/>
    <lineage>
        <taxon>Bacteria</taxon>
        <taxon>Pseudomonadati</taxon>
        <taxon>Pseudomonadota</taxon>
        <taxon>Gammaproteobacteria</taxon>
        <taxon>Pseudomonadales</taxon>
        <taxon>Pseudomonadaceae</taxon>
        <taxon>Metapseudomonas</taxon>
    </lineage>
</organism>
<evidence type="ECO:0000256" key="3">
    <source>
        <dbReference type="ARBA" id="ARBA00038054"/>
    </source>
</evidence>
<comment type="cofactor">
    <cofactor evidence="1">
        <name>FMN</name>
        <dbReference type="ChEBI" id="CHEBI:58210"/>
    </cofactor>
</comment>
<dbReference type="Proteomes" id="UP000501237">
    <property type="component" value="Chromosome"/>
</dbReference>
<evidence type="ECO:0000256" key="1">
    <source>
        <dbReference type="ARBA" id="ARBA00001917"/>
    </source>
</evidence>
<dbReference type="GO" id="GO:0010181">
    <property type="term" value="F:FMN binding"/>
    <property type="evidence" value="ECO:0007669"/>
    <property type="project" value="InterPro"/>
</dbReference>
<dbReference type="Gene3D" id="2.30.110.10">
    <property type="entry name" value="Electron Transport, Fmn-binding Protein, Chain A"/>
    <property type="match status" value="1"/>
</dbReference>
<dbReference type="SMART" id="SM00903">
    <property type="entry name" value="Flavin_Reduct"/>
    <property type="match status" value="1"/>
</dbReference>
<dbReference type="InterPro" id="IPR002563">
    <property type="entry name" value="Flavin_Rdtase-like_dom"/>
</dbReference>
<dbReference type="PANTHER" id="PTHR43567">
    <property type="entry name" value="FLAVOREDOXIN-RELATED-RELATED"/>
    <property type="match status" value="1"/>
</dbReference>
<dbReference type="InterPro" id="IPR012349">
    <property type="entry name" value="Split_barrel_FMN-bd"/>
</dbReference>
<dbReference type="InterPro" id="IPR052174">
    <property type="entry name" value="Flavoredoxin"/>
</dbReference>
<dbReference type="KEGG" id="poj:PtoMrB4_22260"/>
<accession>A0A679GKZ0</accession>
<feature type="domain" description="Flavin reductase like" evidence="4">
    <location>
        <begin position="23"/>
        <end position="174"/>
    </location>
</feature>
<dbReference type="SUPFAM" id="SSF50475">
    <property type="entry name" value="FMN-binding split barrel"/>
    <property type="match status" value="1"/>
</dbReference>
<comment type="similarity">
    <text evidence="3">Belongs to the flavoredoxin family.</text>
</comment>
<name>A0A679GKZ0_9GAMM</name>
<dbReference type="GO" id="GO:0016646">
    <property type="term" value="F:oxidoreductase activity, acting on the CH-NH group of donors, NAD or NADP as acceptor"/>
    <property type="evidence" value="ECO:0007669"/>
    <property type="project" value="UniProtKB-ARBA"/>
</dbReference>
<sequence length="207" mass="22639">MSLLERVMFAEFRRPVPLAKAYRLLNHGPTVLVSAAHGGKRNVMAAAWAMPLDFDPPKVAVVLDKSTWTRRLLEADGHFVLSVPARHQVDLVQTLGSSSGHELDAAGHDKFATWQVGHFPGEQVAAPLIDGCVAWLECRLLPEAHIQQGYDLFLGEVIAAQADSRVFSEGRWHFDGQDDLRTLHHVAGGHYLVIGEGVDSQALPAKA</sequence>
<proteinExistence type="inferred from homology"/>
<keyword evidence="2" id="KW-0285">Flavoprotein</keyword>
<reference evidence="5 6" key="1">
    <citation type="journal article" date="2020" name="Microbiol. Resour. Announc.">
        <title>Complete genome sequence of Pseudomonas otitidis strain MrB4, isolated from Lake Biwa in Japan.</title>
        <authorList>
            <person name="Miyazaki K."/>
            <person name="Hase E."/>
            <person name="Maruya T."/>
        </authorList>
    </citation>
    <scope>NUCLEOTIDE SEQUENCE [LARGE SCALE GENOMIC DNA]</scope>
    <source>
        <strain evidence="5 6">MrB4</strain>
    </source>
</reference>
<evidence type="ECO:0000313" key="5">
    <source>
        <dbReference type="EMBL" id="BCA28249.1"/>
    </source>
</evidence>
<gene>
    <name evidence="5" type="ORF">PtoMrB4_22260</name>
</gene>
<dbReference type="EMBL" id="AP022642">
    <property type="protein sequence ID" value="BCA28249.1"/>
    <property type="molecule type" value="Genomic_DNA"/>
</dbReference>
<dbReference type="AlphaFoldDB" id="A0A679GKZ0"/>
<evidence type="ECO:0000259" key="4">
    <source>
        <dbReference type="SMART" id="SM00903"/>
    </source>
</evidence>
<evidence type="ECO:0000256" key="2">
    <source>
        <dbReference type="ARBA" id="ARBA00022630"/>
    </source>
</evidence>